<gene>
    <name evidence="1" type="ORF">V144x_41200</name>
</gene>
<dbReference type="InterPro" id="IPR042226">
    <property type="entry name" value="eFR1_2_sf"/>
</dbReference>
<dbReference type="Gene3D" id="3.30.420.60">
    <property type="entry name" value="eRF1 domain 2"/>
    <property type="match status" value="1"/>
</dbReference>
<dbReference type="AlphaFoldDB" id="A0A517W028"/>
<protein>
    <submittedName>
        <fullName evidence="1">Peptide chain release factor 1</fullName>
    </submittedName>
</protein>
<proteinExistence type="predicted"/>
<reference evidence="1 2" key="1">
    <citation type="submission" date="2019-03" db="EMBL/GenBank/DDBJ databases">
        <title>Deep-cultivation of Planctomycetes and their phenomic and genomic characterization uncovers novel biology.</title>
        <authorList>
            <person name="Wiegand S."/>
            <person name="Jogler M."/>
            <person name="Boedeker C."/>
            <person name="Pinto D."/>
            <person name="Vollmers J."/>
            <person name="Rivas-Marin E."/>
            <person name="Kohn T."/>
            <person name="Peeters S.H."/>
            <person name="Heuer A."/>
            <person name="Rast P."/>
            <person name="Oberbeckmann S."/>
            <person name="Bunk B."/>
            <person name="Jeske O."/>
            <person name="Meyerdierks A."/>
            <person name="Storesund J.E."/>
            <person name="Kallscheuer N."/>
            <person name="Luecker S."/>
            <person name="Lage O.M."/>
            <person name="Pohl T."/>
            <person name="Merkel B.J."/>
            <person name="Hornburger P."/>
            <person name="Mueller R.-W."/>
            <person name="Bruemmer F."/>
            <person name="Labrenz M."/>
            <person name="Spormann A.M."/>
            <person name="Op den Camp H."/>
            <person name="Overmann J."/>
            <person name="Amann R."/>
            <person name="Jetten M.S.M."/>
            <person name="Mascher T."/>
            <person name="Medema M.H."/>
            <person name="Devos D.P."/>
            <person name="Kaster A.-K."/>
            <person name="Ovreas L."/>
            <person name="Rohde M."/>
            <person name="Galperin M.Y."/>
            <person name="Jogler C."/>
        </authorList>
    </citation>
    <scope>NUCLEOTIDE SEQUENCE [LARGE SCALE GENOMIC DNA]</scope>
    <source>
        <strain evidence="1 2">V144</strain>
    </source>
</reference>
<dbReference type="InterPro" id="IPR041202">
    <property type="entry name" value="BaeRF_family10"/>
</dbReference>
<sequence length="380" mass="43395">MELKNLNQHIHNLISLTATEAPVISCYQSLVNRRLKDRNIFVERIRTLQHRLSGSEREDFDTALAQIQRYLDTELLPDAQGIAIFCRAGKEPFFLPMQFRVPLPNWIAVDNVPNIYHLIELKDTYHRYIVMIATEESVRILQVNLGSITAQMWNERPELRKRVGREWTKAHFQRYLKERKRKFLKESIALLDKLMVAGDYSHLILAGNTNVVSQIKNELPKHLMERVIDSVTASGSTPLKDVVESTLAAFVEAEEQESRAKVRDLLSQLRTGGLAVAGTGPSYRALCLGQVDVLVLHKDYQPGMVWLCNQCFNLDLDSVQPESCPECGSRTFRKVDIKEKMVSLAEEFDSTIEVVNQSDELVQLGSVGCLLSYRLFDDYI</sequence>
<evidence type="ECO:0000313" key="1">
    <source>
        <dbReference type="EMBL" id="QDT98613.1"/>
    </source>
</evidence>
<dbReference type="Pfam" id="PF18854">
    <property type="entry name" value="baeRF_family10"/>
    <property type="match status" value="1"/>
</dbReference>
<evidence type="ECO:0000313" key="2">
    <source>
        <dbReference type="Proteomes" id="UP000318704"/>
    </source>
</evidence>
<dbReference type="Gene3D" id="3.30.1330.30">
    <property type="match status" value="1"/>
</dbReference>
<dbReference type="Proteomes" id="UP000318704">
    <property type="component" value="Chromosome"/>
</dbReference>
<accession>A0A517W028</accession>
<dbReference type="RefSeq" id="WP_144987419.1">
    <property type="nucleotide sequence ID" value="NZ_CP037920.1"/>
</dbReference>
<dbReference type="EMBL" id="CP037920">
    <property type="protein sequence ID" value="QDT98613.1"/>
    <property type="molecule type" value="Genomic_DNA"/>
</dbReference>
<dbReference type="InterPro" id="IPR029064">
    <property type="entry name" value="Ribosomal_eL30-like_sf"/>
</dbReference>
<name>A0A517W028_9PLAN</name>
<organism evidence="1 2">
    <name type="scientific">Gimesia aquarii</name>
    <dbReference type="NCBI Taxonomy" id="2527964"/>
    <lineage>
        <taxon>Bacteria</taxon>
        <taxon>Pseudomonadati</taxon>
        <taxon>Planctomycetota</taxon>
        <taxon>Planctomycetia</taxon>
        <taxon>Planctomycetales</taxon>
        <taxon>Planctomycetaceae</taxon>
        <taxon>Gimesia</taxon>
    </lineage>
</organism>
<dbReference type="KEGG" id="gaw:V144x_41200"/>